<comment type="caution">
    <text evidence="2">The sequence shown here is derived from an EMBL/GenBank/DDBJ whole genome shotgun (WGS) entry which is preliminary data.</text>
</comment>
<dbReference type="AlphaFoldDB" id="A0A7D9I9V7"/>
<reference evidence="2" key="1">
    <citation type="submission" date="2020-04" db="EMBL/GenBank/DDBJ databases">
        <authorList>
            <person name="Alioto T."/>
            <person name="Alioto T."/>
            <person name="Gomez Garrido J."/>
        </authorList>
    </citation>
    <scope>NUCLEOTIDE SEQUENCE</scope>
    <source>
        <strain evidence="2">A484AB</strain>
    </source>
</reference>
<dbReference type="EMBL" id="CACRXK020004734">
    <property type="protein sequence ID" value="CAB4003818.1"/>
    <property type="molecule type" value="Genomic_DNA"/>
</dbReference>
<organism evidence="2 3">
    <name type="scientific">Paramuricea clavata</name>
    <name type="common">Red gorgonian</name>
    <name type="synonym">Violescent sea-whip</name>
    <dbReference type="NCBI Taxonomy" id="317549"/>
    <lineage>
        <taxon>Eukaryota</taxon>
        <taxon>Metazoa</taxon>
        <taxon>Cnidaria</taxon>
        <taxon>Anthozoa</taxon>
        <taxon>Octocorallia</taxon>
        <taxon>Malacalcyonacea</taxon>
        <taxon>Plexauridae</taxon>
        <taxon>Paramuricea</taxon>
    </lineage>
</organism>
<proteinExistence type="predicted"/>
<evidence type="ECO:0000256" key="1">
    <source>
        <dbReference type="SAM" id="MobiDB-lite"/>
    </source>
</evidence>
<evidence type="ECO:0000313" key="3">
    <source>
        <dbReference type="Proteomes" id="UP001152795"/>
    </source>
</evidence>
<sequence>MAEAKALSEAKLRRRTAKAALTRIIVKHEEYAQNIENDEEFETEEKWLEESQDAYLQLECTTNDYIMNKNMQQTLGGSVEQPEASSGNNGSEAQTNTEQSETVGETSATEQQAVNVNNQEETSENNAQSSNNVQENVQQSATTPCGFKMERPKMPRFAGDVRDYVIFRADFKHAVD</sequence>
<feature type="compositionally biased region" description="Polar residues" evidence="1">
    <location>
        <begin position="83"/>
        <end position="120"/>
    </location>
</feature>
<evidence type="ECO:0000313" key="2">
    <source>
        <dbReference type="EMBL" id="CAB4003818.1"/>
    </source>
</evidence>
<name>A0A7D9I9V7_PARCT</name>
<feature type="compositionally biased region" description="Low complexity" evidence="1">
    <location>
        <begin position="124"/>
        <end position="141"/>
    </location>
</feature>
<dbReference type="Proteomes" id="UP001152795">
    <property type="component" value="Unassembled WGS sequence"/>
</dbReference>
<feature type="region of interest" description="Disordered" evidence="1">
    <location>
        <begin position="71"/>
        <end position="153"/>
    </location>
</feature>
<protein>
    <submittedName>
        <fullName evidence="2">Uncharacterized protein</fullName>
    </submittedName>
</protein>
<keyword evidence="3" id="KW-1185">Reference proteome</keyword>
<accession>A0A7D9I9V7</accession>
<gene>
    <name evidence="2" type="ORF">PACLA_8A073205</name>
</gene>